<feature type="non-terminal residue" evidence="8">
    <location>
        <position position="1"/>
    </location>
</feature>
<evidence type="ECO:0000313" key="8">
    <source>
        <dbReference type="EMBL" id="KAF5892979.1"/>
    </source>
</evidence>
<dbReference type="PANTHER" id="PTHR10912">
    <property type="entry name" value="ADP-RIBOSYL CYCLASE"/>
    <property type="match status" value="1"/>
</dbReference>
<keyword evidence="7" id="KW-1133">Transmembrane helix</keyword>
<evidence type="ECO:0000256" key="5">
    <source>
        <dbReference type="ARBA" id="ARBA00023027"/>
    </source>
</evidence>
<dbReference type="GO" id="GO:0016849">
    <property type="term" value="F:phosphorus-oxygen lyase activity"/>
    <property type="evidence" value="ECO:0007669"/>
    <property type="project" value="TreeGrafter"/>
</dbReference>
<proteinExistence type="inferred from homology"/>
<dbReference type="Pfam" id="PF02267">
    <property type="entry name" value="Rib_hydrolayse"/>
    <property type="match status" value="1"/>
</dbReference>
<accession>A0A8J4WV10</accession>
<keyword evidence="5" id="KW-0520">NAD</keyword>
<keyword evidence="7" id="KW-0812">Transmembrane</keyword>
<evidence type="ECO:0000256" key="1">
    <source>
        <dbReference type="ARBA" id="ARBA00005406"/>
    </source>
</evidence>
<dbReference type="GO" id="GO:0005886">
    <property type="term" value="C:plasma membrane"/>
    <property type="evidence" value="ECO:0007669"/>
    <property type="project" value="TreeGrafter"/>
</dbReference>
<keyword evidence="4 8" id="KW-0378">Hydrolase</keyword>
<sequence length="269" mass="29364">MDGTEAPVVDPARKKRRKCLLLVGATVLLLAVVLAVVLGVILTAKSSETSDFKSDVMNRCKRFIREHGGTASKFDCEEIWGTFEKAYIGKDPCDVPPEAYDPLFNSVKDAAACNTTLFWSKTNTVVHAFTENRDCLVTLEDTLLGFMFNGLTWCSKKESNETFTEGCPGWSDCKTSPVQSFWLKASANFATTACGSVSAMLNGSLDTPFSTSSIFASVEVKNLNPDNVKSLTILLVTKNTDTTTCNNLSFNDLKSSLNAKIAYNCREVP</sequence>
<dbReference type="GO" id="GO:0016740">
    <property type="term" value="F:transferase activity"/>
    <property type="evidence" value="ECO:0007669"/>
    <property type="project" value="UniProtKB-KW"/>
</dbReference>
<protein>
    <recommendedName>
        <fullName evidence="2">ADP-ribosyl cyclase/cyclic ADP-ribose hydrolase</fullName>
        <ecNumber evidence="2">3.2.2.6</ecNumber>
    </recommendedName>
</protein>
<evidence type="ECO:0000256" key="7">
    <source>
        <dbReference type="SAM" id="Phobius"/>
    </source>
</evidence>
<feature type="transmembrane region" description="Helical" evidence="7">
    <location>
        <begin position="20"/>
        <end position="44"/>
    </location>
</feature>
<dbReference type="EMBL" id="QNUK01000462">
    <property type="protein sequence ID" value="KAF5892979.1"/>
    <property type="molecule type" value="Genomic_DNA"/>
</dbReference>
<evidence type="ECO:0000256" key="4">
    <source>
        <dbReference type="ARBA" id="ARBA00022801"/>
    </source>
</evidence>
<comment type="similarity">
    <text evidence="1">Belongs to the ADP-ribosyl cyclase family.</text>
</comment>
<dbReference type="Gene3D" id="3.40.50.720">
    <property type="entry name" value="NAD(P)-binding Rossmann-like Domain"/>
    <property type="match status" value="1"/>
</dbReference>
<organism evidence="8 9">
    <name type="scientific">Clarias magur</name>
    <name type="common">Asian catfish</name>
    <name type="synonym">Macropteronotus magur</name>
    <dbReference type="NCBI Taxonomy" id="1594786"/>
    <lineage>
        <taxon>Eukaryota</taxon>
        <taxon>Metazoa</taxon>
        <taxon>Chordata</taxon>
        <taxon>Craniata</taxon>
        <taxon>Vertebrata</taxon>
        <taxon>Euteleostomi</taxon>
        <taxon>Actinopterygii</taxon>
        <taxon>Neopterygii</taxon>
        <taxon>Teleostei</taxon>
        <taxon>Ostariophysi</taxon>
        <taxon>Siluriformes</taxon>
        <taxon>Clariidae</taxon>
        <taxon>Clarias</taxon>
    </lineage>
</organism>
<keyword evidence="3" id="KW-0808">Transferase</keyword>
<name>A0A8J4WV10_CLAMG</name>
<dbReference type="Proteomes" id="UP000727407">
    <property type="component" value="Unassembled WGS sequence"/>
</dbReference>
<dbReference type="PANTHER" id="PTHR10912:SF9">
    <property type="entry name" value="ADP-RIBOSYL CYCLASE_CYCLIC ADP-RIBOSE HYDROLASE"/>
    <property type="match status" value="1"/>
</dbReference>
<keyword evidence="9" id="KW-1185">Reference proteome</keyword>
<dbReference type="EC" id="3.2.2.6" evidence="2"/>
<dbReference type="AlphaFoldDB" id="A0A8J4WV10"/>
<reference evidence="8" key="1">
    <citation type="submission" date="2020-07" db="EMBL/GenBank/DDBJ databases">
        <title>Clarias magur genome sequencing, assembly and annotation.</title>
        <authorList>
            <person name="Kushwaha B."/>
            <person name="Kumar R."/>
            <person name="Das P."/>
            <person name="Joshi C.G."/>
            <person name="Kumar D."/>
            <person name="Nagpure N.S."/>
            <person name="Pandey M."/>
            <person name="Agarwal S."/>
            <person name="Srivastava S."/>
            <person name="Singh M."/>
            <person name="Sahoo L."/>
            <person name="Jayasankar P."/>
            <person name="Meher P.K."/>
            <person name="Koringa P.G."/>
            <person name="Iquebal M.A."/>
            <person name="Das S.P."/>
            <person name="Bit A."/>
            <person name="Patnaik S."/>
            <person name="Patel N."/>
            <person name="Shah T.M."/>
            <person name="Hinsu A."/>
            <person name="Jena J.K."/>
        </authorList>
    </citation>
    <scope>NUCLEOTIDE SEQUENCE</scope>
    <source>
        <strain evidence="8">CIFAMagur01</strain>
        <tissue evidence="8">Testis</tissue>
    </source>
</reference>
<dbReference type="Gene3D" id="1.20.82.10">
    <property type="entry name" value="ADP Ribosyl Cyclase, Chain A, domain 1"/>
    <property type="match status" value="1"/>
</dbReference>
<dbReference type="GO" id="GO:0061809">
    <property type="term" value="F:NAD+ nucleosidase activity, cyclic ADP-ribose generating"/>
    <property type="evidence" value="ECO:0007669"/>
    <property type="project" value="UniProtKB-EC"/>
</dbReference>
<evidence type="ECO:0000256" key="6">
    <source>
        <dbReference type="ARBA" id="ARBA00023157"/>
    </source>
</evidence>
<gene>
    <name evidence="8" type="ORF">DAT39_017313</name>
</gene>
<dbReference type="GO" id="GO:0030890">
    <property type="term" value="P:positive regulation of B cell proliferation"/>
    <property type="evidence" value="ECO:0007669"/>
    <property type="project" value="TreeGrafter"/>
</dbReference>
<evidence type="ECO:0000256" key="3">
    <source>
        <dbReference type="ARBA" id="ARBA00022679"/>
    </source>
</evidence>
<evidence type="ECO:0000313" key="9">
    <source>
        <dbReference type="Proteomes" id="UP000727407"/>
    </source>
</evidence>
<keyword evidence="6" id="KW-1015">Disulfide bond</keyword>
<dbReference type="InterPro" id="IPR003193">
    <property type="entry name" value="ADP-ribosyl_cyclase"/>
</dbReference>
<dbReference type="SUPFAM" id="SSF52309">
    <property type="entry name" value="N-(deoxy)ribosyltransferase-like"/>
    <property type="match status" value="1"/>
</dbReference>
<comment type="caution">
    <text evidence="8">The sequence shown here is derived from an EMBL/GenBank/DDBJ whole genome shotgun (WGS) entry which is preliminary data.</text>
</comment>
<dbReference type="OrthoDB" id="10028716at2759"/>
<keyword evidence="7" id="KW-0472">Membrane</keyword>
<evidence type="ECO:0000256" key="2">
    <source>
        <dbReference type="ARBA" id="ARBA00011982"/>
    </source>
</evidence>